<feature type="domain" description="Aminoacyl-tRNA synthetase class I anticodon-binding" evidence="11">
    <location>
        <begin position="395"/>
        <end position="519"/>
    </location>
</feature>
<evidence type="ECO:0000256" key="1">
    <source>
        <dbReference type="ARBA" id="ARBA00004496"/>
    </source>
</evidence>
<dbReference type="InterPro" id="IPR014729">
    <property type="entry name" value="Rossmann-like_a/b/a_fold"/>
</dbReference>
<keyword evidence="6 10" id="KW-0067">ATP-binding</keyword>
<evidence type="ECO:0000259" key="11">
    <source>
        <dbReference type="Pfam" id="PF19269"/>
    </source>
</evidence>
<evidence type="ECO:0000256" key="4">
    <source>
        <dbReference type="ARBA" id="ARBA00022598"/>
    </source>
</evidence>
<keyword evidence="7 10" id="KW-0648">Protein biosynthesis</keyword>
<evidence type="ECO:0000256" key="2">
    <source>
        <dbReference type="ARBA" id="ARBA00005594"/>
    </source>
</evidence>
<evidence type="ECO:0000256" key="9">
    <source>
        <dbReference type="ARBA" id="ARBA00048573"/>
    </source>
</evidence>
<dbReference type="HAMAP" id="MF_00177">
    <property type="entry name" value="Lys_tRNA_synth_class1"/>
    <property type="match status" value="1"/>
</dbReference>
<sequence>MHWADKIAKEIISSNKYKPYWVDDMTTPSGYAHIGSIRGPLIHDLIYKALKDFGEKAITTYVFNDFDPIDGLPQELLKDFSKYLGFSLREAPSPVKGYKSFGEYFADDFKKVLVDLGIEAKFLSSYDLYQQGKFDEVIKIALDNAEKIQDIYHNVSGSEKKQKSWLPLQVVCENCGKLGTTLVYAWDGKEVSYRCEPNLVSWAKGCGHEGKVSPYGGRGKLPWKVDWSAHWKVIGVTVEGAGKDHASAGGSYDIAMAICKDVFSYPQPFKLPYEWFIVGGKKMSSSKGVGFKAHDITKIFPTEVARFLFTRTDYREAIDFNPIQTMAIPDLFDEYDRCWQAFNTDSNENLAEAFKLSQIQKIPKKDTNLFLPRFRDVANYIEIGEKDLSKKFTEVKRSNLIKEELEILKQREKYAKYWLENYAPEDFKVEMKEKTPDIKLDQEQKEFLEGVVGLLKVETNEEKLQKDLYELAKSSGIDIKKAFSSIYLVFIGKEYGPRAGHFLLQYPKAKVVERIEEALKI</sequence>
<dbReference type="SUPFAM" id="SSF52374">
    <property type="entry name" value="Nucleotidylyl transferase"/>
    <property type="match status" value="1"/>
</dbReference>
<evidence type="ECO:0000313" key="12">
    <source>
        <dbReference type="EMBL" id="OGM08737.1"/>
    </source>
</evidence>
<gene>
    <name evidence="10" type="primary">lysS</name>
    <name evidence="12" type="ORF">A2Z67_00560</name>
</gene>
<dbReference type="GO" id="GO:0005524">
    <property type="term" value="F:ATP binding"/>
    <property type="evidence" value="ECO:0007669"/>
    <property type="project" value="UniProtKB-UniRule"/>
</dbReference>
<dbReference type="InterPro" id="IPR002904">
    <property type="entry name" value="Lys-tRNA-ligase"/>
</dbReference>
<keyword evidence="4 10" id="KW-0436">Ligase</keyword>
<dbReference type="InterPro" id="IPR008925">
    <property type="entry name" value="aa_tRNA-synth_I_cd-bd_sf"/>
</dbReference>
<evidence type="ECO:0000256" key="6">
    <source>
        <dbReference type="ARBA" id="ARBA00022840"/>
    </source>
</evidence>
<dbReference type="GO" id="GO:0006430">
    <property type="term" value="P:lysyl-tRNA aminoacylation"/>
    <property type="evidence" value="ECO:0007669"/>
    <property type="project" value="UniProtKB-UniRule"/>
</dbReference>
<protein>
    <recommendedName>
        <fullName evidence="10">Lysine--tRNA ligase</fullName>
        <ecNumber evidence="10">6.1.1.6</ecNumber>
    </recommendedName>
    <alternativeName>
        <fullName evidence="10">Lysyl-tRNA synthetase</fullName>
        <shortName evidence="10">LysRS</shortName>
    </alternativeName>
</protein>
<dbReference type="GO" id="GO:0005737">
    <property type="term" value="C:cytoplasm"/>
    <property type="evidence" value="ECO:0007669"/>
    <property type="project" value="UniProtKB-SubCell"/>
</dbReference>
<evidence type="ECO:0000256" key="5">
    <source>
        <dbReference type="ARBA" id="ARBA00022741"/>
    </source>
</evidence>
<keyword evidence="5 10" id="KW-0547">Nucleotide-binding</keyword>
<comment type="catalytic activity">
    <reaction evidence="9 10">
        <text>tRNA(Lys) + L-lysine + ATP = L-lysyl-tRNA(Lys) + AMP + diphosphate</text>
        <dbReference type="Rhea" id="RHEA:20792"/>
        <dbReference type="Rhea" id="RHEA-COMP:9696"/>
        <dbReference type="Rhea" id="RHEA-COMP:9697"/>
        <dbReference type="ChEBI" id="CHEBI:30616"/>
        <dbReference type="ChEBI" id="CHEBI:32551"/>
        <dbReference type="ChEBI" id="CHEBI:33019"/>
        <dbReference type="ChEBI" id="CHEBI:78442"/>
        <dbReference type="ChEBI" id="CHEBI:78529"/>
        <dbReference type="ChEBI" id="CHEBI:456215"/>
        <dbReference type="EC" id="6.1.1.6"/>
    </reaction>
</comment>
<dbReference type="Proteomes" id="UP000176939">
    <property type="component" value="Unassembled WGS sequence"/>
</dbReference>
<evidence type="ECO:0000256" key="10">
    <source>
        <dbReference type="HAMAP-Rule" id="MF_00177"/>
    </source>
</evidence>
<name>A0A1F7X191_9BACT</name>
<dbReference type="Gene3D" id="1.10.10.770">
    <property type="match status" value="1"/>
</dbReference>
<feature type="short sequence motif" description="'KMSKS' region" evidence="10">
    <location>
        <begin position="282"/>
        <end position="286"/>
    </location>
</feature>
<comment type="caution">
    <text evidence="10">Lacks conserved residue(s) required for the propagation of feature annotation.</text>
</comment>
<comment type="subcellular location">
    <subcellularLocation>
        <location evidence="1 10">Cytoplasm</location>
    </subcellularLocation>
</comment>
<reference evidence="12 13" key="1">
    <citation type="journal article" date="2016" name="Nat. Commun.">
        <title>Thousands of microbial genomes shed light on interconnected biogeochemical processes in an aquifer system.</title>
        <authorList>
            <person name="Anantharaman K."/>
            <person name="Brown C.T."/>
            <person name="Hug L.A."/>
            <person name="Sharon I."/>
            <person name="Castelle C.J."/>
            <person name="Probst A.J."/>
            <person name="Thomas B.C."/>
            <person name="Singh A."/>
            <person name="Wilkins M.J."/>
            <person name="Karaoz U."/>
            <person name="Brodie E.L."/>
            <person name="Williams K.H."/>
            <person name="Hubbard S.S."/>
            <person name="Banfield J.F."/>
        </authorList>
    </citation>
    <scope>NUCLEOTIDE SEQUENCE [LARGE SCALE GENOMIC DNA]</scope>
</reference>
<keyword evidence="3 10" id="KW-0963">Cytoplasm</keyword>
<dbReference type="EMBL" id="MGFQ01000037">
    <property type="protein sequence ID" value="OGM08737.1"/>
    <property type="molecule type" value="Genomic_DNA"/>
</dbReference>
<evidence type="ECO:0000256" key="3">
    <source>
        <dbReference type="ARBA" id="ARBA00022490"/>
    </source>
</evidence>
<accession>A0A1F7X191</accession>
<dbReference type="AlphaFoldDB" id="A0A1F7X191"/>
<dbReference type="Gene3D" id="6.10.20.10">
    <property type="entry name" value="Lysine tRNA ligase, stem contact fold domain"/>
    <property type="match status" value="1"/>
</dbReference>
<dbReference type="Pfam" id="PF01921">
    <property type="entry name" value="tRNA-synt_1f"/>
    <property type="match status" value="1"/>
</dbReference>
<keyword evidence="8 10" id="KW-0030">Aminoacyl-tRNA synthetase</keyword>
<evidence type="ECO:0000256" key="8">
    <source>
        <dbReference type="ARBA" id="ARBA00023146"/>
    </source>
</evidence>
<dbReference type="PANTHER" id="PTHR37940:SF1">
    <property type="entry name" value="LYSINE--TRNA LIGASE"/>
    <property type="match status" value="1"/>
</dbReference>
<dbReference type="InterPro" id="IPR020751">
    <property type="entry name" value="aa-tRNA-synth_I_codon-bd_sub2"/>
</dbReference>
<comment type="caution">
    <text evidence="12">The sequence shown here is derived from an EMBL/GenBank/DDBJ whole genome shotgun (WGS) entry which is preliminary data.</text>
</comment>
<dbReference type="NCBIfam" id="TIGR00467">
    <property type="entry name" value="lysS_arch"/>
    <property type="match status" value="1"/>
</dbReference>
<dbReference type="PANTHER" id="PTHR37940">
    <property type="entry name" value="LYSINE--TRNA LIGASE"/>
    <property type="match status" value="1"/>
</dbReference>
<dbReference type="GO" id="GO:0000049">
    <property type="term" value="F:tRNA binding"/>
    <property type="evidence" value="ECO:0007669"/>
    <property type="project" value="InterPro"/>
</dbReference>
<dbReference type="Gene3D" id="3.40.50.620">
    <property type="entry name" value="HUPs"/>
    <property type="match status" value="2"/>
</dbReference>
<organism evidence="12 13">
    <name type="scientific">Candidatus Woesebacteria bacterium RBG_13_36_22</name>
    <dbReference type="NCBI Taxonomy" id="1802478"/>
    <lineage>
        <taxon>Bacteria</taxon>
        <taxon>Candidatus Woeseibacteriota</taxon>
    </lineage>
</organism>
<dbReference type="InterPro" id="IPR042078">
    <property type="entry name" value="Lys-tRNA-ligase_SC_fold"/>
</dbReference>
<dbReference type="SUPFAM" id="SSF48163">
    <property type="entry name" value="An anticodon-binding domain of class I aminoacyl-tRNA synthetases"/>
    <property type="match status" value="1"/>
</dbReference>
<proteinExistence type="inferred from homology"/>
<comment type="similarity">
    <text evidence="2 10">Belongs to the class-I aminoacyl-tRNA synthetase family.</text>
</comment>
<dbReference type="GO" id="GO:0004824">
    <property type="term" value="F:lysine-tRNA ligase activity"/>
    <property type="evidence" value="ECO:0007669"/>
    <property type="project" value="UniProtKB-UniRule"/>
</dbReference>
<dbReference type="Pfam" id="PF19269">
    <property type="entry name" value="Anticodon_2"/>
    <property type="match status" value="1"/>
</dbReference>
<dbReference type="InterPro" id="IPR045462">
    <property type="entry name" value="aa-tRNA-synth_I_cd-bd"/>
</dbReference>
<evidence type="ECO:0000256" key="7">
    <source>
        <dbReference type="ARBA" id="ARBA00022917"/>
    </source>
</evidence>
<dbReference type="Gene3D" id="1.10.10.350">
    <property type="match status" value="1"/>
</dbReference>
<evidence type="ECO:0000313" key="13">
    <source>
        <dbReference type="Proteomes" id="UP000176939"/>
    </source>
</evidence>
<dbReference type="EC" id="6.1.1.6" evidence="10"/>